<evidence type="ECO:0000256" key="1">
    <source>
        <dbReference type="SAM" id="MobiDB-lite"/>
    </source>
</evidence>
<name>A0A9D4NW01_DERFA</name>
<reference evidence="3" key="1">
    <citation type="submission" date="2020-06" db="EMBL/GenBank/DDBJ databases">
        <authorList>
            <person name="Ji K."/>
            <person name="Li J."/>
        </authorList>
    </citation>
    <scope>NUCLEOTIDE SEQUENCE</scope>
    <source>
        <strain evidence="3">JKM2019</strain>
        <tissue evidence="3">Whole body</tissue>
    </source>
</reference>
<evidence type="ECO:0000313" key="3">
    <source>
        <dbReference type="EMBL" id="KAH7638967.1"/>
    </source>
</evidence>
<dbReference type="AlphaFoldDB" id="A0A9D4NW01"/>
<reference evidence="3" key="2">
    <citation type="journal article" date="2021" name="World Allergy Organ. J.">
        <title>Chromosome-level assembly of Dermatophagoides farinae genome and transcriptome reveals two novel allergens Der f 37 and Der f 39.</title>
        <authorList>
            <person name="Chen J."/>
            <person name="Cai Z."/>
            <person name="Fan D."/>
            <person name="Hu J."/>
            <person name="Hou Y."/>
            <person name="He Y."/>
            <person name="Zhang Z."/>
            <person name="Zhao Z."/>
            <person name="Gao P."/>
            <person name="Hu W."/>
            <person name="Sun J."/>
            <person name="Li J."/>
            <person name="Ji K."/>
        </authorList>
    </citation>
    <scope>NUCLEOTIDE SEQUENCE</scope>
    <source>
        <strain evidence="3">JKM2019</strain>
    </source>
</reference>
<protein>
    <submittedName>
        <fullName evidence="3">Uncharacterized protein</fullName>
    </submittedName>
</protein>
<feature type="compositionally biased region" description="Basic and acidic residues" evidence="1">
    <location>
        <begin position="317"/>
        <end position="328"/>
    </location>
</feature>
<feature type="chain" id="PRO_5039730573" evidence="2">
    <location>
        <begin position="21"/>
        <end position="365"/>
    </location>
</feature>
<dbReference type="EMBL" id="SDOV01000007">
    <property type="protein sequence ID" value="KAH7638967.1"/>
    <property type="molecule type" value="Genomic_DNA"/>
</dbReference>
<gene>
    <name evidence="3" type="ORF">HUG17_3000</name>
</gene>
<comment type="caution">
    <text evidence="3">The sequence shown here is derived from an EMBL/GenBank/DDBJ whole genome shotgun (WGS) entry which is preliminary data.</text>
</comment>
<sequence length="365" mass="43247">MIRIICFLLLLIISGQSTLSVHSTKQLSSSSSSSSFNDIIDFRFNTAHIDGITNLINDSLLIISNNYYWLLDQQNPLPLPFNVNGHIKQLYDGFEKIDTIWLDPYNDISPQIYLTPEYGLRVVCKEFDDEPFNDISSFCHLPVDHRWLAALKDLDPNRPIDAATWRNRTKNQDGGFWVFFQGKKMITIDPYEMKLRFTYDIQKWMSINDTLTAAFYDYRKNVYHLFFDNNRYYTWTVNVSYMNSLPMSWDRAFLHGKLSLPMRINRDFFGFPEKDLRPYAQPYYKKNSFDIHTNHIVPDDEFNGDDDDQLPNYNDNRNIENDDEHSDRTNSIQYDFTTHLRRLKIEDVLQSIADLDQYNEEKTLY</sequence>
<feature type="signal peptide" evidence="2">
    <location>
        <begin position="1"/>
        <end position="20"/>
    </location>
</feature>
<dbReference type="InterPro" id="IPR036375">
    <property type="entry name" value="Hemopexin-like_dom_sf"/>
</dbReference>
<dbReference type="Gene3D" id="2.110.10.10">
    <property type="entry name" value="Hemopexin-like domain"/>
    <property type="match status" value="1"/>
</dbReference>
<proteinExistence type="predicted"/>
<dbReference type="Proteomes" id="UP000828236">
    <property type="component" value="Unassembled WGS sequence"/>
</dbReference>
<organism evidence="3">
    <name type="scientific">Dermatophagoides farinae</name>
    <name type="common">American house dust mite</name>
    <dbReference type="NCBI Taxonomy" id="6954"/>
    <lineage>
        <taxon>Eukaryota</taxon>
        <taxon>Metazoa</taxon>
        <taxon>Ecdysozoa</taxon>
        <taxon>Arthropoda</taxon>
        <taxon>Chelicerata</taxon>
        <taxon>Arachnida</taxon>
        <taxon>Acari</taxon>
        <taxon>Acariformes</taxon>
        <taxon>Sarcoptiformes</taxon>
        <taxon>Astigmata</taxon>
        <taxon>Psoroptidia</taxon>
        <taxon>Analgoidea</taxon>
        <taxon>Pyroglyphidae</taxon>
        <taxon>Dermatophagoidinae</taxon>
        <taxon>Dermatophagoides</taxon>
    </lineage>
</organism>
<feature type="compositionally biased region" description="Acidic residues" evidence="1">
    <location>
        <begin position="299"/>
        <end position="309"/>
    </location>
</feature>
<dbReference type="SUPFAM" id="SSF50923">
    <property type="entry name" value="Hemopexin-like domain"/>
    <property type="match status" value="1"/>
</dbReference>
<evidence type="ECO:0000256" key="2">
    <source>
        <dbReference type="SAM" id="SignalP"/>
    </source>
</evidence>
<keyword evidence="2" id="KW-0732">Signal</keyword>
<accession>A0A9D4NW01</accession>
<feature type="region of interest" description="Disordered" evidence="1">
    <location>
        <begin position="298"/>
        <end position="330"/>
    </location>
</feature>